<name>A0ABZ1YLL5_9NOCA</name>
<dbReference type="Proteomes" id="UP001432062">
    <property type="component" value="Chromosome"/>
</dbReference>
<accession>A0ABZ1YLL5</accession>
<evidence type="ECO:0008006" key="3">
    <source>
        <dbReference type="Google" id="ProtNLM"/>
    </source>
</evidence>
<proteinExistence type="predicted"/>
<sequence>MDDLIVAAARQGFNVYQRPNDGRWVMRREGIYVVVGETPEGLKALTEFFAALRAAGMRLPI</sequence>
<protein>
    <recommendedName>
        <fullName evidence="3">SPOR domain-containing protein</fullName>
    </recommendedName>
</protein>
<reference evidence="1" key="1">
    <citation type="submission" date="2022-10" db="EMBL/GenBank/DDBJ databases">
        <title>The complete genomes of actinobacterial strains from the NBC collection.</title>
        <authorList>
            <person name="Joergensen T.S."/>
            <person name="Alvarez Arevalo M."/>
            <person name="Sterndorff E.B."/>
            <person name="Faurdal D."/>
            <person name="Vuksanovic O."/>
            <person name="Mourched A.-S."/>
            <person name="Charusanti P."/>
            <person name="Shaw S."/>
            <person name="Blin K."/>
            <person name="Weber T."/>
        </authorList>
    </citation>
    <scope>NUCLEOTIDE SEQUENCE</scope>
    <source>
        <strain evidence="1">NBC_01482</strain>
    </source>
</reference>
<evidence type="ECO:0000313" key="2">
    <source>
        <dbReference type="Proteomes" id="UP001432062"/>
    </source>
</evidence>
<dbReference type="RefSeq" id="WP_329405435.1">
    <property type="nucleotide sequence ID" value="NZ_CP109441.1"/>
</dbReference>
<dbReference type="EMBL" id="CP109441">
    <property type="protein sequence ID" value="WUV42817.1"/>
    <property type="molecule type" value="Genomic_DNA"/>
</dbReference>
<evidence type="ECO:0000313" key="1">
    <source>
        <dbReference type="EMBL" id="WUV42817.1"/>
    </source>
</evidence>
<organism evidence="1 2">
    <name type="scientific">Nocardia vinacea</name>
    <dbReference type="NCBI Taxonomy" id="96468"/>
    <lineage>
        <taxon>Bacteria</taxon>
        <taxon>Bacillati</taxon>
        <taxon>Actinomycetota</taxon>
        <taxon>Actinomycetes</taxon>
        <taxon>Mycobacteriales</taxon>
        <taxon>Nocardiaceae</taxon>
        <taxon>Nocardia</taxon>
    </lineage>
</organism>
<gene>
    <name evidence="1" type="ORF">OG563_26605</name>
</gene>
<keyword evidence="2" id="KW-1185">Reference proteome</keyword>